<evidence type="ECO:0000313" key="2">
    <source>
        <dbReference type="EMBL" id="CAB3687475.1"/>
    </source>
</evidence>
<protein>
    <recommendedName>
        <fullName evidence="4">DUF2846 domain-containing protein</fullName>
    </recommendedName>
</protein>
<dbReference type="AlphaFoldDB" id="A0A6S6ZPR3"/>
<reference evidence="2 3" key="1">
    <citation type="submission" date="2020-04" db="EMBL/GenBank/DDBJ databases">
        <authorList>
            <person name="De Canck E."/>
        </authorList>
    </citation>
    <scope>NUCLEOTIDE SEQUENCE [LARGE SCALE GENOMIC DNA]</scope>
    <source>
        <strain evidence="2 3">LMG 3458</strain>
    </source>
</reference>
<dbReference type="Proteomes" id="UP000494111">
    <property type="component" value="Unassembled WGS sequence"/>
</dbReference>
<sequence>MLKILGCCLAVSLLAGCMGVPIDATTAPRAAQNYYLDPQVSESGPGKGLVRVARDKGGWGKYQPALIYVDGRHVANVLENTVLELNLPVGPHKVGLQMVDRAHPIDYLDVQVKDGQPVGLRAYVGATMTIFEPIK</sequence>
<gene>
    <name evidence="2" type="ORF">LMG3458_01953</name>
</gene>
<evidence type="ECO:0000313" key="3">
    <source>
        <dbReference type="Proteomes" id="UP000494111"/>
    </source>
</evidence>
<feature type="chain" id="PRO_5028822634" description="DUF2846 domain-containing protein" evidence="1">
    <location>
        <begin position="27"/>
        <end position="135"/>
    </location>
</feature>
<dbReference type="EMBL" id="CADIJO010000005">
    <property type="protein sequence ID" value="CAB3687475.1"/>
    <property type="molecule type" value="Genomic_DNA"/>
</dbReference>
<evidence type="ECO:0000256" key="1">
    <source>
        <dbReference type="SAM" id="SignalP"/>
    </source>
</evidence>
<keyword evidence="1" id="KW-0732">Signal</keyword>
<dbReference type="PROSITE" id="PS51257">
    <property type="entry name" value="PROKAR_LIPOPROTEIN"/>
    <property type="match status" value="1"/>
</dbReference>
<evidence type="ECO:0008006" key="4">
    <source>
        <dbReference type="Google" id="ProtNLM"/>
    </source>
</evidence>
<accession>A0A6S6ZPR3</accession>
<organism evidence="2 3">
    <name type="scientific">Achromobacter deleyi</name>
    <dbReference type="NCBI Taxonomy" id="1353891"/>
    <lineage>
        <taxon>Bacteria</taxon>
        <taxon>Pseudomonadati</taxon>
        <taxon>Pseudomonadota</taxon>
        <taxon>Betaproteobacteria</taxon>
        <taxon>Burkholderiales</taxon>
        <taxon>Alcaligenaceae</taxon>
        <taxon>Achromobacter</taxon>
    </lineage>
</organism>
<proteinExistence type="predicted"/>
<feature type="signal peptide" evidence="1">
    <location>
        <begin position="1"/>
        <end position="26"/>
    </location>
</feature>
<name>A0A6S6ZPR3_9BURK</name>
<dbReference type="RefSeq" id="WP_175192590.1">
    <property type="nucleotide sequence ID" value="NZ_CADIJO010000005.1"/>
</dbReference>